<sequence>MPPPCCDCENSKDYATYLSYQQLLQFLMEINDGYTHVRSYFLKKSNIPNVNQAYAMVLQDESQKLGAGRGGDPVSTSVSSASPLTTHMFTTDQYAQLLGMLNNVVDYQC</sequence>
<name>A0A9J6AVK0_SOLCO</name>
<keyword evidence="2" id="KW-1185">Reference proteome</keyword>
<gene>
    <name evidence="1" type="ORF">H5410_013501</name>
</gene>
<comment type="caution">
    <text evidence="1">The sequence shown here is derived from an EMBL/GenBank/DDBJ whole genome shotgun (WGS) entry which is preliminary data.</text>
</comment>
<accession>A0A9J6AVK0</accession>
<evidence type="ECO:0000313" key="1">
    <source>
        <dbReference type="EMBL" id="KAG5628283.1"/>
    </source>
</evidence>
<dbReference type="AlphaFoldDB" id="A0A9J6AVK0"/>
<protein>
    <submittedName>
        <fullName evidence="1">Uncharacterized protein</fullName>
    </submittedName>
</protein>
<dbReference type="OrthoDB" id="1938235at2759"/>
<dbReference type="EMBL" id="JACXVP010000002">
    <property type="protein sequence ID" value="KAG5628283.1"/>
    <property type="molecule type" value="Genomic_DNA"/>
</dbReference>
<reference evidence="1 2" key="1">
    <citation type="submission" date="2020-09" db="EMBL/GenBank/DDBJ databases">
        <title>De no assembly of potato wild relative species, Solanum commersonii.</title>
        <authorList>
            <person name="Cho K."/>
        </authorList>
    </citation>
    <scope>NUCLEOTIDE SEQUENCE [LARGE SCALE GENOMIC DNA]</scope>
    <source>
        <strain evidence="1">LZ3.2</strain>
        <tissue evidence="1">Leaf</tissue>
    </source>
</reference>
<organism evidence="1 2">
    <name type="scientific">Solanum commersonii</name>
    <name type="common">Commerson's wild potato</name>
    <name type="synonym">Commerson's nightshade</name>
    <dbReference type="NCBI Taxonomy" id="4109"/>
    <lineage>
        <taxon>Eukaryota</taxon>
        <taxon>Viridiplantae</taxon>
        <taxon>Streptophyta</taxon>
        <taxon>Embryophyta</taxon>
        <taxon>Tracheophyta</taxon>
        <taxon>Spermatophyta</taxon>
        <taxon>Magnoliopsida</taxon>
        <taxon>eudicotyledons</taxon>
        <taxon>Gunneridae</taxon>
        <taxon>Pentapetalae</taxon>
        <taxon>asterids</taxon>
        <taxon>lamiids</taxon>
        <taxon>Solanales</taxon>
        <taxon>Solanaceae</taxon>
        <taxon>Solanoideae</taxon>
        <taxon>Solaneae</taxon>
        <taxon>Solanum</taxon>
    </lineage>
</organism>
<dbReference type="PANTHER" id="PTHR34222">
    <property type="entry name" value="GAG_PRE-INTEGRS DOMAIN-CONTAINING PROTEIN"/>
    <property type="match status" value="1"/>
</dbReference>
<evidence type="ECO:0000313" key="2">
    <source>
        <dbReference type="Proteomes" id="UP000824120"/>
    </source>
</evidence>
<proteinExistence type="predicted"/>
<dbReference type="PANTHER" id="PTHR34222:SF87">
    <property type="entry name" value="CCHC-TYPE DOMAIN-CONTAINING PROTEIN"/>
    <property type="match status" value="1"/>
</dbReference>
<dbReference type="Proteomes" id="UP000824120">
    <property type="component" value="Chromosome 2"/>
</dbReference>